<evidence type="ECO:0000256" key="1">
    <source>
        <dbReference type="SAM" id="MobiDB-lite"/>
    </source>
</evidence>
<feature type="compositionally biased region" description="Acidic residues" evidence="1">
    <location>
        <begin position="37"/>
        <end position="50"/>
    </location>
</feature>
<reference evidence="2" key="1">
    <citation type="submission" date="2020-03" db="EMBL/GenBank/DDBJ databases">
        <authorList>
            <person name="Weist P."/>
        </authorList>
    </citation>
    <scope>NUCLEOTIDE SEQUENCE</scope>
</reference>
<dbReference type="AlphaFoldDB" id="A0A9N7TZG5"/>
<dbReference type="Proteomes" id="UP001153269">
    <property type="component" value="Unassembled WGS sequence"/>
</dbReference>
<evidence type="ECO:0000313" key="3">
    <source>
        <dbReference type="Proteomes" id="UP001153269"/>
    </source>
</evidence>
<accession>A0A9N7TZG5</accession>
<keyword evidence="3" id="KW-1185">Reference proteome</keyword>
<feature type="compositionally biased region" description="Low complexity" evidence="1">
    <location>
        <begin position="20"/>
        <end position="33"/>
    </location>
</feature>
<dbReference type="EMBL" id="CADEAL010000513">
    <property type="protein sequence ID" value="CAB1421256.1"/>
    <property type="molecule type" value="Genomic_DNA"/>
</dbReference>
<sequence>MIFLSSPIEKRDLVVLSHWSLGPSSSKDGSPPKDQSPESDSEQSSDEEDSSDSRLSRTNNSRSSPEEKKRGHVDRKMFRPFNVMVDSNRSGRPFRKPGPPPFQRPKFTGGPRNPGPEMSGNVRRPLMESLVPQGPTNNAGDNIRTFCRRDTGKRIWLRFLLLDGLHKPFSQYNPNLPVYYEELLLTLVLWF</sequence>
<proteinExistence type="predicted"/>
<feature type="region of interest" description="Disordered" evidence="1">
    <location>
        <begin position="20"/>
        <end position="122"/>
    </location>
</feature>
<organism evidence="2 3">
    <name type="scientific">Pleuronectes platessa</name>
    <name type="common">European plaice</name>
    <dbReference type="NCBI Taxonomy" id="8262"/>
    <lineage>
        <taxon>Eukaryota</taxon>
        <taxon>Metazoa</taxon>
        <taxon>Chordata</taxon>
        <taxon>Craniata</taxon>
        <taxon>Vertebrata</taxon>
        <taxon>Euteleostomi</taxon>
        <taxon>Actinopterygii</taxon>
        <taxon>Neopterygii</taxon>
        <taxon>Teleostei</taxon>
        <taxon>Neoteleostei</taxon>
        <taxon>Acanthomorphata</taxon>
        <taxon>Carangaria</taxon>
        <taxon>Pleuronectiformes</taxon>
        <taxon>Pleuronectoidei</taxon>
        <taxon>Pleuronectidae</taxon>
        <taxon>Pleuronectes</taxon>
    </lineage>
</organism>
<comment type="caution">
    <text evidence="2">The sequence shown here is derived from an EMBL/GenBank/DDBJ whole genome shotgun (WGS) entry which is preliminary data.</text>
</comment>
<evidence type="ECO:0000313" key="2">
    <source>
        <dbReference type="EMBL" id="CAB1421256.1"/>
    </source>
</evidence>
<name>A0A9N7TZG5_PLEPL</name>
<gene>
    <name evidence="2" type="ORF">PLEPLA_LOCUS9138</name>
</gene>
<protein>
    <submittedName>
        <fullName evidence="2">Uncharacterized protein</fullName>
    </submittedName>
</protein>
<feature type="compositionally biased region" description="Basic and acidic residues" evidence="1">
    <location>
        <begin position="64"/>
        <end position="77"/>
    </location>
</feature>